<keyword evidence="3" id="KW-1185">Reference proteome</keyword>
<keyword evidence="1" id="KW-1133">Transmembrane helix</keyword>
<evidence type="ECO:0000313" key="2">
    <source>
        <dbReference type="EMBL" id="MBB6549322.1"/>
    </source>
</evidence>
<dbReference type="Proteomes" id="UP000565579">
    <property type="component" value="Unassembled WGS sequence"/>
</dbReference>
<sequence length="292" mass="31128">MPRNHRLGVPALIVTALYAAALLITAAIALTSGDIAPLWRLTVFAPVEETIEATPQNVATMLLIGAPWACALWTCLRGPRTGTPPEPTTKDRRLRLALYAAAAAWLLHPIAPGWPWWAVALDSLLMLAVVLLFAPVLGDGLELPVVAQIAGVLAYGGGAVTAVTDELGVDLGLLSLLFALGQLVWMVLVLRAQRWDGRWPFVTYLYGITSLVLPLLVLAVGWMLVDAGSLYYSLAAAAGVLMATWLAQSAHDLADPRNRPVAPVPLPGDPATPCHAHLRSAPRKVPVRRALP</sequence>
<feature type="transmembrane region" description="Helical" evidence="1">
    <location>
        <begin position="202"/>
        <end position="224"/>
    </location>
</feature>
<dbReference type="EMBL" id="JACHMI010000001">
    <property type="protein sequence ID" value="MBB6549322.1"/>
    <property type="molecule type" value="Genomic_DNA"/>
</dbReference>
<dbReference type="AlphaFoldDB" id="A0A7X0NTJ5"/>
<keyword evidence="1" id="KW-0472">Membrane</keyword>
<feature type="transmembrane region" description="Helical" evidence="1">
    <location>
        <begin position="169"/>
        <end position="190"/>
    </location>
</feature>
<accession>A0A7X0NTJ5</accession>
<comment type="caution">
    <text evidence="2">The sequence shown here is derived from an EMBL/GenBank/DDBJ whole genome shotgun (WGS) entry which is preliminary data.</text>
</comment>
<feature type="transmembrane region" description="Helical" evidence="1">
    <location>
        <begin position="230"/>
        <end position="247"/>
    </location>
</feature>
<gene>
    <name evidence="2" type="ORF">HD593_004117</name>
</gene>
<evidence type="ECO:0000313" key="3">
    <source>
        <dbReference type="Proteomes" id="UP000565579"/>
    </source>
</evidence>
<proteinExistence type="predicted"/>
<protein>
    <submittedName>
        <fullName evidence="2">Uncharacterized protein</fullName>
    </submittedName>
</protein>
<feature type="transmembrane region" description="Helical" evidence="1">
    <location>
        <begin position="145"/>
        <end position="163"/>
    </location>
</feature>
<name>A0A7X0NTJ5_9ACTN</name>
<organism evidence="2 3">
    <name type="scientific">Nonomuraea rubra</name>
    <dbReference type="NCBI Taxonomy" id="46180"/>
    <lineage>
        <taxon>Bacteria</taxon>
        <taxon>Bacillati</taxon>
        <taxon>Actinomycetota</taxon>
        <taxon>Actinomycetes</taxon>
        <taxon>Streptosporangiales</taxon>
        <taxon>Streptosporangiaceae</taxon>
        <taxon>Nonomuraea</taxon>
    </lineage>
</organism>
<evidence type="ECO:0000256" key="1">
    <source>
        <dbReference type="SAM" id="Phobius"/>
    </source>
</evidence>
<reference evidence="2 3" key="1">
    <citation type="submission" date="2020-08" db="EMBL/GenBank/DDBJ databases">
        <title>Sequencing the genomes of 1000 actinobacteria strains.</title>
        <authorList>
            <person name="Klenk H.-P."/>
        </authorList>
    </citation>
    <scope>NUCLEOTIDE SEQUENCE [LARGE SCALE GENOMIC DNA]</scope>
    <source>
        <strain evidence="2 3">DSM 43768</strain>
    </source>
</reference>
<dbReference type="RefSeq" id="WP_185103757.1">
    <property type="nucleotide sequence ID" value="NZ_BAAAXY010000230.1"/>
</dbReference>
<feature type="transmembrane region" description="Helical" evidence="1">
    <location>
        <begin position="117"/>
        <end position="138"/>
    </location>
</feature>
<keyword evidence="1" id="KW-0812">Transmembrane</keyword>